<reference evidence="3 4" key="1">
    <citation type="submission" date="2023-01" db="EMBL/GenBank/DDBJ databases">
        <title>Complete genome sequence of Marinomonas pontica strain 200518_36.</title>
        <authorList>
            <person name="Ueki S."/>
            <person name="Gajardo G."/>
            <person name="Maruyama F."/>
        </authorList>
    </citation>
    <scope>NUCLEOTIDE SEQUENCE [LARGE SCALE GENOMIC DNA]</scope>
    <source>
        <strain evidence="3 4">200518_36</strain>
    </source>
</reference>
<dbReference type="InterPro" id="IPR000073">
    <property type="entry name" value="AB_hydrolase_1"/>
</dbReference>
<proteinExistence type="inferred from homology"/>
<dbReference type="EMBL" id="AP027271">
    <property type="protein sequence ID" value="BDX01449.1"/>
    <property type="molecule type" value="Genomic_DNA"/>
</dbReference>
<keyword evidence="4" id="KW-1185">Reference proteome</keyword>
<dbReference type="RefSeq" id="WP_265730215.1">
    <property type="nucleotide sequence ID" value="NZ_AP027271.1"/>
</dbReference>
<dbReference type="Proteomes" id="UP001307608">
    <property type="component" value="Chromosome"/>
</dbReference>
<dbReference type="PANTHER" id="PTHR43039">
    <property type="entry name" value="ESTERASE-RELATED"/>
    <property type="match status" value="1"/>
</dbReference>
<protein>
    <submittedName>
        <fullName evidence="3">Sigma factor SigB regulation protein RsbQ</fullName>
    </submittedName>
</protein>
<dbReference type="Gene3D" id="3.40.50.1820">
    <property type="entry name" value="alpha/beta hydrolase"/>
    <property type="match status" value="1"/>
</dbReference>
<accession>A0ABM8F8Z1</accession>
<dbReference type="SUPFAM" id="SSF53474">
    <property type="entry name" value="alpha/beta-Hydrolases"/>
    <property type="match status" value="1"/>
</dbReference>
<evidence type="ECO:0000313" key="4">
    <source>
        <dbReference type="Proteomes" id="UP001307608"/>
    </source>
</evidence>
<feature type="domain" description="AB hydrolase-1" evidence="2">
    <location>
        <begin position="29"/>
        <end position="263"/>
    </location>
</feature>
<comment type="similarity">
    <text evidence="1">Belongs to the AB hydrolase superfamily.</text>
</comment>
<dbReference type="Pfam" id="PF00561">
    <property type="entry name" value="Abhydrolase_1"/>
    <property type="match status" value="1"/>
</dbReference>
<evidence type="ECO:0000256" key="1">
    <source>
        <dbReference type="ARBA" id="ARBA00008645"/>
    </source>
</evidence>
<organism evidence="3 4">
    <name type="scientific">Marinomonas pontica</name>
    <dbReference type="NCBI Taxonomy" id="264739"/>
    <lineage>
        <taxon>Bacteria</taxon>
        <taxon>Pseudomonadati</taxon>
        <taxon>Pseudomonadota</taxon>
        <taxon>Gammaproteobacteria</taxon>
        <taxon>Oceanospirillales</taxon>
        <taxon>Oceanospirillaceae</taxon>
        <taxon>Marinomonas</taxon>
    </lineage>
</organism>
<gene>
    <name evidence="3" type="primary">rsbQ_1</name>
    <name evidence="3" type="ORF">MACH16_01970</name>
</gene>
<evidence type="ECO:0000259" key="2">
    <source>
        <dbReference type="Pfam" id="PF00561"/>
    </source>
</evidence>
<name>A0ABM8F8Z1_9GAMM</name>
<sequence>MLITSNSSTNNIDVIQRNNVKISGQGNQAIVLAHGFGCDQSMWSYLLPHLESNYTVVCFDYVGSGQSQLSLYDPERYTKLEGYALDVIELLEGLSMSSVIFVGHSVSSMIGLLASLKRPELFASLIMVCPSPCFLNIGEEYQGGFEREDLEELINLMDKNYIGWANYLAPFVMGTGHSEELTTHLTNSFCSTDPTYSKPFAKATFFSDYRHLLSESKHPCLILQSENDSLASLDIGQYVHQHLPHSSLEVIHATGHCLHMTHPETVSVYIERFITQQAKK</sequence>
<evidence type="ECO:0000313" key="3">
    <source>
        <dbReference type="EMBL" id="BDX01449.1"/>
    </source>
</evidence>
<dbReference type="InterPro" id="IPR029058">
    <property type="entry name" value="AB_hydrolase_fold"/>
</dbReference>